<dbReference type="GeneID" id="111125741"/>
<evidence type="ECO:0000256" key="1">
    <source>
        <dbReference type="PROSITE-ProRule" id="PRU00024"/>
    </source>
</evidence>
<evidence type="ECO:0000256" key="2">
    <source>
        <dbReference type="SAM" id="Coils"/>
    </source>
</evidence>
<feature type="coiled-coil region" evidence="2">
    <location>
        <begin position="159"/>
        <end position="186"/>
    </location>
</feature>
<dbReference type="PROSITE" id="PS50119">
    <property type="entry name" value="ZF_BBOX"/>
    <property type="match status" value="2"/>
</dbReference>
<sequence length="547" mass="62882">MASGQATPVEDVTECGLCRNPVSSFCRQCEVKLCDSCIPNHLRVKSKIGHVIVNFTTHVDDDDSSFCESHPRYECTSYCKTCEVPICLHCTSHKSHQISKLSDKIEELLKGIARESDRLQSFRRQLETVLDHTTKQLSSLPSFYQKRKDEVTAKGQEWYRQIEKTVKNLHRELDDFKKENEAVLLKQKDEIEEMIGTAVEMIRKATNIQASRNVKQMEKFKPVIEQRETLKEFTQYTFPTFHECKIDGQYLQTYFGYIEKMKERKISLFEKKFIPDTDSDRKVLEVPSVSFVTDTGFPADKNNNRLYGMVVTDDQKVWMGGNSYELKLFDLQGHLHRTVTITTHGMYICMYNKQVVYSDMNNKTVKKISDDDTVVAMFTTGDWQPYGITGSASGDLLVCRLKGDQSKVVRYSSTGTVLQEIQYDSQCQPLYQYAWYVAENVNGDIVVTDFKKKMAIAVDRLGIFRYTYSGRNNDLDASTVATDSVGHVYVTDYKGDKIHMLDRDGRFLRYIIPEGGIKYPRPVCMISDVEMIVGEEKAGLAKRIKFR</sequence>
<keyword evidence="1" id="KW-0479">Metal-binding</keyword>
<reference evidence="5" key="1">
    <citation type="submission" date="2025-08" db="UniProtKB">
        <authorList>
            <consortium name="RefSeq"/>
        </authorList>
    </citation>
    <scope>IDENTIFICATION</scope>
    <source>
        <tissue evidence="5">Whole sample</tissue>
    </source>
</reference>
<dbReference type="Gene3D" id="2.120.10.30">
    <property type="entry name" value="TolB, C-terminal domain"/>
    <property type="match status" value="1"/>
</dbReference>
<dbReference type="KEGG" id="cvn:111125741"/>
<feature type="domain" description="B box-type" evidence="3">
    <location>
        <begin position="10"/>
        <end position="55"/>
    </location>
</feature>
<keyword evidence="1" id="KW-0863">Zinc-finger</keyword>
<dbReference type="Proteomes" id="UP000694844">
    <property type="component" value="Chromosome 3"/>
</dbReference>
<keyword evidence="4" id="KW-1185">Reference proteome</keyword>
<dbReference type="SUPFAM" id="SSF57845">
    <property type="entry name" value="B-box zinc-binding domain"/>
    <property type="match status" value="1"/>
</dbReference>
<evidence type="ECO:0000313" key="5">
    <source>
        <dbReference type="RefSeq" id="XP_022325533.1"/>
    </source>
</evidence>
<protein>
    <submittedName>
        <fullName evidence="5">Uncharacterized protein LOC111125741</fullName>
    </submittedName>
</protein>
<dbReference type="PANTHER" id="PTHR25462">
    <property type="entry name" value="BONUS, ISOFORM C-RELATED"/>
    <property type="match status" value="1"/>
</dbReference>
<dbReference type="Pfam" id="PF00643">
    <property type="entry name" value="zf-B_box"/>
    <property type="match status" value="2"/>
</dbReference>
<dbReference type="InterPro" id="IPR000315">
    <property type="entry name" value="Znf_B-box"/>
</dbReference>
<dbReference type="InterPro" id="IPR011042">
    <property type="entry name" value="6-blade_b-propeller_TolB-like"/>
</dbReference>
<dbReference type="Gene3D" id="3.30.160.60">
    <property type="entry name" value="Classic Zinc Finger"/>
    <property type="match status" value="1"/>
</dbReference>
<gene>
    <name evidence="5" type="primary">LOC111125741</name>
</gene>
<dbReference type="RefSeq" id="XP_022325533.1">
    <property type="nucleotide sequence ID" value="XM_022469825.1"/>
</dbReference>
<name>A0A8B8DBX6_CRAVI</name>
<evidence type="ECO:0000313" key="4">
    <source>
        <dbReference type="Proteomes" id="UP000694844"/>
    </source>
</evidence>
<organism evidence="4 5">
    <name type="scientific">Crassostrea virginica</name>
    <name type="common">Eastern oyster</name>
    <dbReference type="NCBI Taxonomy" id="6565"/>
    <lineage>
        <taxon>Eukaryota</taxon>
        <taxon>Metazoa</taxon>
        <taxon>Spiralia</taxon>
        <taxon>Lophotrochozoa</taxon>
        <taxon>Mollusca</taxon>
        <taxon>Bivalvia</taxon>
        <taxon>Autobranchia</taxon>
        <taxon>Pteriomorphia</taxon>
        <taxon>Ostreida</taxon>
        <taxon>Ostreoidea</taxon>
        <taxon>Ostreidae</taxon>
        <taxon>Crassostrea</taxon>
    </lineage>
</organism>
<keyword evidence="1" id="KW-0862">Zinc</keyword>
<proteinExistence type="predicted"/>
<evidence type="ECO:0000259" key="3">
    <source>
        <dbReference type="PROSITE" id="PS50119"/>
    </source>
</evidence>
<dbReference type="OrthoDB" id="6121413at2759"/>
<dbReference type="AlphaFoldDB" id="A0A8B8DBX6"/>
<dbReference type="SUPFAM" id="SSF75011">
    <property type="entry name" value="3-carboxy-cis,cis-mucoante lactonizing enzyme"/>
    <property type="match status" value="1"/>
</dbReference>
<feature type="coiled-coil region" evidence="2">
    <location>
        <begin position="98"/>
        <end position="125"/>
    </location>
</feature>
<dbReference type="SMART" id="SM00336">
    <property type="entry name" value="BBOX"/>
    <property type="match status" value="2"/>
</dbReference>
<dbReference type="GO" id="GO:0008270">
    <property type="term" value="F:zinc ion binding"/>
    <property type="evidence" value="ECO:0007669"/>
    <property type="project" value="UniProtKB-KW"/>
</dbReference>
<dbReference type="PANTHER" id="PTHR25462:SF296">
    <property type="entry name" value="MEIOTIC P26, ISOFORM F"/>
    <property type="match status" value="1"/>
</dbReference>
<feature type="domain" description="B box-type" evidence="3">
    <location>
        <begin position="62"/>
        <end position="108"/>
    </location>
</feature>
<keyword evidence="2" id="KW-0175">Coiled coil</keyword>
<accession>A0A8B8DBX6</accession>
<dbReference type="InterPro" id="IPR047153">
    <property type="entry name" value="TRIM45/56/19-like"/>
</dbReference>